<evidence type="ECO:0008006" key="3">
    <source>
        <dbReference type="Google" id="ProtNLM"/>
    </source>
</evidence>
<accession>A0ABQ4E0R4</accession>
<dbReference type="RefSeq" id="WP_203866772.1">
    <property type="nucleotide sequence ID" value="NZ_BONW01000013.1"/>
</dbReference>
<evidence type="ECO:0000313" key="1">
    <source>
        <dbReference type="EMBL" id="GIG88296.1"/>
    </source>
</evidence>
<evidence type="ECO:0000313" key="2">
    <source>
        <dbReference type="Proteomes" id="UP000646749"/>
    </source>
</evidence>
<organism evidence="1 2">
    <name type="scientific">Plantactinospora endophytica</name>
    <dbReference type="NCBI Taxonomy" id="673535"/>
    <lineage>
        <taxon>Bacteria</taxon>
        <taxon>Bacillati</taxon>
        <taxon>Actinomycetota</taxon>
        <taxon>Actinomycetes</taxon>
        <taxon>Micromonosporales</taxon>
        <taxon>Micromonosporaceae</taxon>
        <taxon>Plantactinospora</taxon>
    </lineage>
</organism>
<comment type="caution">
    <text evidence="1">The sequence shown here is derived from an EMBL/GenBank/DDBJ whole genome shotgun (WGS) entry which is preliminary data.</text>
</comment>
<dbReference type="EMBL" id="BONW01000013">
    <property type="protein sequence ID" value="GIG88296.1"/>
    <property type="molecule type" value="Genomic_DNA"/>
</dbReference>
<proteinExistence type="predicted"/>
<dbReference type="Proteomes" id="UP000646749">
    <property type="component" value="Unassembled WGS sequence"/>
</dbReference>
<sequence length="542" mass="59501">MTNETAAIGRASEALGKPLIDFVLNTQSGNALSALTPEQQQALTEINNILTGPLAKQFEPAALYSLLRSHIVTPGQTGLSPAIQLHMTCGGSLPDLPEDESPESLIFALARDTYPAFLLPPDDLPIHLGPQESVQATRVAVAHPKAKAFELAALTDPVVGSVFGEDKPHSGRSFTVYASTYRGGGLQLSMLASIILSGVWRHSSGREDPPTIADFCRSAKKQYAFIRTALVGETQAVKARLAFTGIRLPPDTFWNASEGVVIRETTDHDRTFAPESLRKQLSGSDATGVSTTVNYDGDVVVEMEHPYRMKAFHDHQEVPAGVFQELADFQPQERLQTHLRLSLMIAVSREHKVQIVPTWRYIEDPFASGVSVSWTDPTQMVGLTPTQLTVDDLAAWQQWFELLKNPHVERISLALSRVVKASAERRDPTDVLVDSVIAWENLFGTKDGEPTLRVTASLALLLESDPQARRKLRSRLAKIYSLRSDVVHGSAVPDFKQVPLCYEALEIATKAIRVLLSDRIDVLNEVDGANRSLHLIMGQTQQ</sequence>
<keyword evidence="2" id="KW-1185">Reference proteome</keyword>
<reference evidence="1 2" key="1">
    <citation type="submission" date="2021-01" db="EMBL/GenBank/DDBJ databases">
        <title>Whole genome shotgun sequence of Plantactinospora endophytica NBRC 110450.</title>
        <authorList>
            <person name="Komaki H."/>
            <person name="Tamura T."/>
        </authorList>
    </citation>
    <scope>NUCLEOTIDE SEQUENCE [LARGE SCALE GENOMIC DNA]</scope>
    <source>
        <strain evidence="1 2">NBRC 110450</strain>
    </source>
</reference>
<gene>
    <name evidence="1" type="ORF">Pen02_32320</name>
</gene>
<protein>
    <recommendedName>
        <fullName evidence="3">Apea-like HEPN domain-containing protein</fullName>
    </recommendedName>
</protein>
<name>A0ABQ4E0R4_9ACTN</name>